<dbReference type="Pfam" id="PF22692">
    <property type="entry name" value="LlgE_F_G_D1"/>
    <property type="match status" value="1"/>
</dbReference>
<evidence type="ECO:0000256" key="3">
    <source>
        <dbReference type="ARBA" id="ARBA00023143"/>
    </source>
</evidence>
<dbReference type="InterPro" id="IPR019776">
    <property type="entry name" value="Flagellar_basal_body_rod_CS"/>
</dbReference>
<evidence type="ECO:0000259" key="6">
    <source>
        <dbReference type="Pfam" id="PF06429"/>
    </source>
</evidence>
<reference evidence="8 9" key="1">
    <citation type="submission" date="2016-11" db="EMBL/GenBank/DDBJ databases">
        <authorList>
            <person name="Jaros S."/>
            <person name="Januszkiewicz K."/>
            <person name="Wedrychowicz H."/>
        </authorList>
    </citation>
    <scope>NUCLEOTIDE SEQUENCE [LARGE SCALE GENOMIC DNA]</scope>
    <source>
        <strain evidence="8 9">ATCC 23634</strain>
    </source>
</reference>
<evidence type="ECO:0000313" key="9">
    <source>
        <dbReference type="Proteomes" id="UP000183447"/>
    </source>
</evidence>
<dbReference type="InterPro" id="IPR001444">
    <property type="entry name" value="Flag_bb_rod_N"/>
</dbReference>
<dbReference type="RefSeq" id="WP_072338849.1">
    <property type="nucleotide sequence ID" value="NZ_FPKU01000001.1"/>
</dbReference>
<protein>
    <submittedName>
        <fullName evidence="8">Flagellar basal-body rod protein FlgF</fullName>
    </submittedName>
</protein>
<dbReference type="InterPro" id="IPR010930">
    <property type="entry name" value="Flg_bb/hook_C_dom"/>
</dbReference>
<dbReference type="PANTHER" id="PTHR30435:SF19">
    <property type="entry name" value="FLAGELLAR BASAL-BODY ROD PROTEIN FLGG"/>
    <property type="match status" value="1"/>
</dbReference>
<evidence type="ECO:0000259" key="5">
    <source>
        <dbReference type="Pfam" id="PF00460"/>
    </source>
</evidence>
<dbReference type="PANTHER" id="PTHR30435">
    <property type="entry name" value="FLAGELLAR PROTEIN"/>
    <property type="match status" value="1"/>
</dbReference>
<feature type="domain" description="Flagellar basal body rod protein N-terminal" evidence="5">
    <location>
        <begin position="7"/>
        <end position="35"/>
    </location>
</feature>
<evidence type="ECO:0000256" key="2">
    <source>
        <dbReference type="ARBA" id="ARBA00009677"/>
    </source>
</evidence>
<dbReference type="Pfam" id="PF06429">
    <property type="entry name" value="Flg_bbr_C"/>
    <property type="match status" value="1"/>
</dbReference>
<keyword evidence="8" id="KW-0282">Flagellum</keyword>
<accession>A0A1K2HU52</accession>
<dbReference type="GO" id="GO:0071978">
    <property type="term" value="P:bacterial-type flagellum-dependent swarming motility"/>
    <property type="evidence" value="ECO:0007669"/>
    <property type="project" value="TreeGrafter"/>
</dbReference>
<proteinExistence type="inferred from homology"/>
<evidence type="ECO:0000256" key="4">
    <source>
        <dbReference type="RuleBase" id="RU362116"/>
    </source>
</evidence>
<keyword evidence="3 4" id="KW-0975">Bacterial flagellum</keyword>
<feature type="domain" description="Flagellar basal-body/hook protein C-terminal" evidence="6">
    <location>
        <begin position="194"/>
        <end position="238"/>
    </location>
</feature>
<dbReference type="InterPro" id="IPR053967">
    <property type="entry name" value="LlgE_F_G-like_D1"/>
</dbReference>
<comment type="similarity">
    <text evidence="2 4">Belongs to the flagella basal body rod proteins family.</text>
</comment>
<evidence type="ECO:0000256" key="1">
    <source>
        <dbReference type="ARBA" id="ARBA00004117"/>
    </source>
</evidence>
<dbReference type="NCBIfam" id="TIGR03506">
    <property type="entry name" value="FlgEFG_subfam"/>
    <property type="match status" value="1"/>
</dbReference>
<keyword evidence="8" id="KW-0966">Cell projection</keyword>
<dbReference type="SUPFAM" id="SSF117143">
    <property type="entry name" value="Flagellar hook protein flgE"/>
    <property type="match status" value="1"/>
</dbReference>
<dbReference type="Pfam" id="PF00460">
    <property type="entry name" value="Flg_bb_rod"/>
    <property type="match status" value="1"/>
</dbReference>
<feature type="domain" description="Flagellar hook protein FlgE/F/G-like D1" evidence="7">
    <location>
        <begin position="88"/>
        <end position="152"/>
    </location>
</feature>
<dbReference type="PROSITE" id="PS00588">
    <property type="entry name" value="FLAGELLA_BB_ROD"/>
    <property type="match status" value="1"/>
</dbReference>
<dbReference type="AlphaFoldDB" id="A0A1K2HU52"/>
<name>A0A1K2HU52_9HYPH</name>
<comment type="subcellular location">
    <subcellularLocation>
        <location evidence="1 4">Bacterial flagellum basal body</location>
    </subcellularLocation>
</comment>
<gene>
    <name evidence="8" type="ORF">SAMN02983003_0541</name>
</gene>
<evidence type="ECO:0000313" key="8">
    <source>
        <dbReference type="EMBL" id="SFZ81515.1"/>
    </source>
</evidence>
<evidence type="ECO:0000259" key="7">
    <source>
        <dbReference type="Pfam" id="PF22692"/>
    </source>
</evidence>
<dbReference type="InterPro" id="IPR037925">
    <property type="entry name" value="FlgE/F/G-like"/>
</dbReference>
<sequence>MENAQLVSLSRQIGLQRQMDVLANNMANVNTTGFKAEALLFEAFEMPVARDRSFAYSDQNLAFTQDWATLTDLTPGALMETGNPLDVAVMGEGFLSVDTPQGARWMRGGALQIDAQGTLTDIAGRPVVTDIGPVTFGPEETDISISADGLITTQNGIKARLQVTEFVNPQALVREGDNLWSGGEPQPATETRIRQGALERSNVSGIAEMAEMIRVQRSYQSLASLMQRQDEMRRTAIQRLGDISA</sequence>
<dbReference type="STRING" id="665118.SAMN02983003_0541"/>
<organism evidence="8 9">
    <name type="scientific">Devosia enhydra</name>
    <dbReference type="NCBI Taxonomy" id="665118"/>
    <lineage>
        <taxon>Bacteria</taxon>
        <taxon>Pseudomonadati</taxon>
        <taxon>Pseudomonadota</taxon>
        <taxon>Alphaproteobacteria</taxon>
        <taxon>Hyphomicrobiales</taxon>
        <taxon>Devosiaceae</taxon>
        <taxon>Devosia</taxon>
    </lineage>
</organism>
<dbReference type="EMBL" id="FPKU01000001">
    <property type="protein sequence ID" value="SFZ81515.1"/>
    <property type="molecule type" value="Genomic_DNA"/>
</dbReference>
<dbReference type="Proteomes" id="UP000183447">
    <property type="component" value="Unassembled WGS sequence"/>
</dbReference>
<dbReference type="GO" id="GO:0009425">
    <property type="term" value="C:bacterial-type flagellum basal body"/>
    <property type="evidence" value="ECO:0007669"/>
    <property type="project" value="UniProtKB-SubCell"/>
</dbReference>
<keyword evidence="8" id="KW-0969">Cilium</keyword>
<keyword evidence="9" id="KW-1185">Reference proteome</keyword>
<dbReference type="InterPro" id="IPR020013">
    <property type="entry name" value="Flagellar_FlgE/F/G"/>
</dbReference>